<evidence type="ECO:0000313" key="1">
    <source>
        <dbReference type="EMBL" id="CRL44566.1"/>
    </source>
</evidence>
<gene>
    <name evidence="1" type="ORF">SGGMMB4_01725</name>
</gene>
<evidence type="ECO:0000313" key="2">
    <source>
        <dbReference type="Proteomes" id="UP000245838"/>
    </source>
</evidence>
<dbReference type="RefSeq" id="WP_050747926.1">
    <property type="nucleotide sequence ID" value="NC_007712.1"/>
</dbReference>
<dbReference type="EMBL" id="LN854557">
    <property type="protein sequence ID" value="CRL44566.1"/>
    <property type="molecule type" value="Genomic_DNA"/>
</dbReference>
<dbReference type="BioCyc" id="SGLO343509:SGP1_RS06300-MONOMER"/>
<reference evidence="1 2" key="1">
    <citation type="submission" date="2015-05" db="EMBL/GenBank/DDBJ databases">
        <authorList>
            <person name="Goodhead I."/>
        </authorList>
    </citation>
    <scope>NUCLEOTIDE SEQUENCE [LARGE SCALE GENOMIC DNA]</scope>
    <source>
        <strain evidence="2">morsitans</strain>
    </source>
</reference>
<proteinExistence type="predicted"/>
<dbReference type="AlphaFoldDB" id="A0A193QHD5"/>
<protein>
    <submittedName>
        <fullName evidence="1">Uncharacterized protein</fullName>
    </submittedName>
</protein>
<dbReference type="Proteomes" id="UP000245838">
    <property type="component" value="Chromosome sggmmb4_Chromosome"/>
</dbReference>
<dbReference type="OrthoDB" id="6628695at2"/>
<organism evidence="1 2">
    <name type="scientific">Sodalis glossinidius (strain morsitans)</name>
    <dbReference type="NCBI Taxonomy" id="343509"/>
    <lineage>
        <taxon>Bacteria</taxon>
        <taxon>Pseudomonadati</taxon>
        <taxon>Pseudomonadota</taxon>
        <taxon>Gammaproteobacteria</taxon>
        <taxon>Enterobacterales</taxon>
        <taxon>Bruguierivoracaceae</taxon>
        <taxon>Sodalis</taxon>
    </lineage>
</organism>
<sequence length="160" mass="18258">MDIFSGVAVAKQAYDLVKILKESRDQSVIDKAAGALREKITELQMLNAELSGLFHAERQITVELREENTKINMFTTQSSEYEIHKTSGGAIVYILKSTPKGEIPHHYLCAHCYQNRIISILQPTKNESGFHMSYCPECKNEYRMDKIIIDYEAAMPHSPY</sequence>
<accession>A0A193QHD5</accession>
<name>A0A193QHD5_SODGM</name>